<evidence type="ECO:0000259" key="1">
    <source>
        <dbReference type="Pfam" id="PF09977"/>
    </source>
</evidence>
<dbReference type="EMBL" id="CP104965">
    <property type="protein sequence ID" value="UXN71118.1"/>
    <property type="molecule type" value="Genomic_DNA"/>
</dbReference>
<proteinExistence type="predicted"/>
<dbReference type="InterPro" id="IPR018705">
    <property type="entry name" value="DUF2134_membrane"/>
</dbReference>
<dbReference type="Proteomes" id="UP001061862">
    <property type="component" value="Chromosome"/>
</dbReference>
<dbReference type="Pfam" id="PF09977">
    <property type="entry name" value="Tad_C"/>
    <property type="match status" value="1"/>
</dbReference>
<dbReference type="RefSeq" id="WP_262170519.1">
    <property type="nucleotide sequence ID" value="NZ_CP104965.1"/>
</dbReference>
<reference evidence="2 3" key="1">
    <citation type="submission" date="2022-09" db="EMBL/GenBank/DDBJ databases">
        <title>Interaction between co-microsymbionts with complementary sets of symbiotic genes in legume-rhizobium systems.</title>
        <authorList>
            <person name="Safronova V."/>
            <person name="Sazanova A."/>
            <person name="Afonin A."/>
            <person name="Chirak E."/>
        </authorList>
    </citation>
    <scope>NUCLEOTIDE SEQUENCE [LARGE SCALE GENOMIC DNA]</scope>
    <source>
        <strain evidence="2 3">A18/4-1</strain>
    </source>
</reference>
<evidence type="ECO:0000313" key="3">
    <source>
        <dbReference type="Proteomes" id="UP001061862"/>
    </source>
</evidence>
<organism evidence="2 3">
    <name type="scientific">Devosia neptuniae</name>
    <dbReference type="NCBI Taxonomy" id="191302"/>
    <lineage>
        <taxon>Bacteria</taxon>
        <taxon>Pseudomonadati</taxon>
        <taxon>Pseudomonadota</taxon>
        <taxon>Alphaproteobacteria</taxon>
        <taxon>Hyphomicrobiales</taxon>
        <taxon>Devosiaceae</taxon>
        <taxon>Devosia</taxon>
    </lineage>
</organism>
<keyword evidence="3" id="KW-1185">Reference proteome</keyword>
<evidence type="ECO:0000313" key="2">
    <source>
        <dbReference type="EMBL" id="UXN71118.1"/>
    </source>
</evidence>
<sequence>MKLWRRFCADQRGNMVVMFAAGFVVASVVAAIAVDAAGIYHERRAIQNGVDLAALAAANNPAAAQSVAYSALMDAGLMSAGSQAGLVVVTGNYNPNPAVAVESRFVANATPANAVRVSFSKPGTLYFANGWAEPPTLGASATATVTPQVAFSVGSRLASLQDGLANAVLNTLLGTKISLTALDYNGLVGAQVDVFSFLDKLALKLGVSVGTYNDLLAKTANHGQLAAALADVLTGVQRTAMLKLANTAGHNGTLPIGKLLQLGGLGDFDIGTGAANGLFTKISALDLLSASAAISDGTHQVHVPLGLKIPGLLSVELDLAVGEPPQGGSWYAIGPTGTVVRTAQVRLLLSVSVLGNSGALLGLPIHLPLYLQVAQSEAVASTASCPTGNNVSGSATILVRPGALRVMIGEVNTSTFGNFGTTPAVGLAKLVEVKLLGLTILQVLASSVVEIAQTTPISLSFTPAEIAAGTVKTAKVTTVVTSLVNSLLGNLNLQVPILGLGLNISGIAVLLKLALSPVAGLLDGLLAGLLDTLGLSIGEADVQVYGVRCTQPVLVG</sequence>
<name>A0ABY6CFV3_9HYPH</name>
<feature type="domain" description="DUF2134" evidence="1">
    <location>
        <begin position="58"/>
        <end position="143"/>
    </location>
</feature>
<protein>
    <submittedName>
        <fullName evidence="2">Pilus assembly protein TadG-related protein</fullName>
    </submittedName>
</protein>
<gene>
    <name evidence="2" type="ORF">N8A98_08015</name>
</gene>
<accession>A0ABY6CFV3</accession>